<feature type="coiled-coil region" evidence="1">
    <location>
        <begin position="230"/>
        <end position="279"/>
    </location>
</feature>
<feature type="transmembrane region" description="Helical" evidence="2">
    <location>
        <begin position="192"/>
        <end position="215"/>
    </location>
</feature>
<dbReference type="Proteomes" id="UP001470230">
    <property type="component" value="Unassembled WGS sequence"/>
</dbReference>
<comment type="caution">
    <text evidence="3">The sequence shown here is derived from an EMBL/GenBank/DDBJ whole genome shotgun (WGS) entry which is preliminary data.</text>
</comment>
<dbReference type="EMBL" id="JAPFFF010000002">
    <property type="protein sequence ID" value="KAK8896900.1"/>
    <property type="molecule type" value="Genomic_DNA"/>
</dbReference>
<feature type="transmembrane region" description="Helical" evidence="2">
    <location>
        <begin position="550"/>
        <end position="572"/>
    </location>
</feature>
<feature type="transmembrane region" description="Helical" evidence="2">
    <location>
        <begin position="394"/>
        <end position="412"/>
    </location>
</feature>
<feature type="transmembrane region" description="Helical" evidence="2">
    <location>
        <begin position="453"/>
        <end position="473"/>
    </location>
</feature>
<evidence type="ECO:0000256" key="1">
    <source>
        <dbReference type="SAM" id="Coils"/>
    </source>
</evidence>
<feature type="transmembrane region" description="Helical" evidence="2">
    <location>
        <begin position="523"/>
        <end position="543"/>
    </location>
</feature>
<feature type="transmembrane region" description="Helical" evidence="2">
    <location>
        <begin position="654"/>
        <end position="676"/>
    </location>
</feature>
<keyword evidence="2" id="KW-0472">Membrane</keyword>
<organism evidence="3 4">
    <name type="scientific">Tritrichomonas musculus</name>
    <dbReference type="NCBI Taxonomy" id="1915356"/>
    <lineage>
        <taxon>Eukaryota</taxon>
        <taxon>Metamonada</taxon>
        <taxon>Parabasalia</taxon>
        <taxon>Tritrichomonadida</taxon>
        <taxon>Tritrichomonadidae</taxon>
        <taxon>Tritrichomonas</taxon>
    </lineage>
</organism>
<evidence type="ECO:0008006" key="5">
    <source>
        <dbReference type="Google" id="ProtNLM"/>
    </source>
</evidence>
<gene>
    <name evidence="3" type="ORF">M9Y10_014826</name>
</gene>
<sequence length="768" mass="89478">MIILSLVSFFYINNENYDTTLNRNRLSCNNLHIIFDNDINLVCNNPIDFSIQYDNLSNFVIDVEKSVNILNNTNHNYLDLNIFKIRESINLLNDTKIIFTEFLNISVIEMFKHNFSIANENILITMEWSKYTENPKTYCEWEDSTNLPISILNQFNSLARSSRLTKLCIDNQAYLHYIEKAPGKIVIISSPVMIIIIVLICFLIVLILISLYFVALHKMKRTHLPVAAACKEEEEEIKEAIIVEEEEEVEDVFCIKQEEEEEEEEEEKKKEEIPKKKKNLYDLLFNNKSEDTVFSQFIKQLFDVGNSAGSIIFEAINLVRTFQKINSTRSFSILLSKDCLKMFSWASKLIEMIISSFYFREFSDIENFYFINYVFPLLIITFLISLFLNYRYLLILLFLGLTACFGFGFGYIKYDYKIAICFIIPSFVLIVISIIIFVCILRNCDCFNDLQLTLFPITTAVFNSFITISLILTPFFIDNLYFLGSCCFIFLIIAVITLIIDLILSIQSELDVLEDIVHTFPDLFSNFLTLLFIPSTSIFVCLIKDEYKNSWNVIIGFVFFSLVVPLVLYFILKWVEMDIKMSKYYSIFGHYMKDDPTFPKRTMKEFWFSLFDIIRQVLYAFFSAYDMLWFCLGLEILWILSFSLIRPFDNISDYVLQGGSSLIIIISNSLAIAFEYNKIESLSFGSSIGIVIAACIPAIVSLYVYFGIDFDMPSDEDKKIKSDISNDVSEILLYFFLGLAPFAWTFFGMIVPIIKEHFDKYYSKFKVI</sequence>
<keyword evidence="1" id="KW-0175">Coiled coil</keyword>
<evidence type="ECO:0000256" key="2">
    <source>
        <dbReference type="SAM" id="Phobius"/>
    </source>
</evidence>
<feature type="transmembrane region" description="Helical" evidence="2">
    <location>
        <begin position="688"/>
        <end position="708"/>
    </location>
</feature>
<accession>A0ABR2L3T4</accession>
<proteinExistence type="predicted"/>
<feature type="transmembrane region" description="Helical" evidence="2">
    <location>
        <begin position="419"/>
        <end position="441"/>
    </location>
</feature>
<keyword evidence="4" id="KW-1185">Reference proteome</keyword>
<feature type="transmembrane region" description="Helical" evidence="2">
    <location>
        <begin position="368"/>
        <end position="388"/>
    </location>
</feature>
<evidence type="ECO:0000313" key="4">
    <source>
        <dbReference type="Proteomes" id="UP001470230"/>
    </source>
</evidence>
<feature type="transmembrane region" description="Helical" evidence="2">
    <location>
        <begin position="629"/>
        <end position="648"/>
    </location>
</feature>
<feature type="transmembrane region" description="Helical" evidence="2">
    <location>
        <begin position="731"/>
        <end position="754"/>
    </location>
</feature>
<protein>
    <recommendedName>
        <fullName evidence="5">SSD domain-containing protein</fullName>
    </recommendedName>
</protein>
<keyword evidence="2" id="KW-1133">Transmembrane helix</keyword>
<keyword evidence="2" id="KW-0812">Transmembrane</keyword>
<feature type="transmembrane region" description="Helical" evidence="2">
    <location>
        <begin position="480"/>
        <end position="503"/>
    </location>
</feature>
<name>A0ABR2L3T4_9EUKA</name>
<reference evidence="3 4" key="1">
    <citation type="submission" date="2024-04" db="EMBL/GenBank/DDBJ databases">
        <title>Tritrichomonas musculus Genome.</title>
        <authorList>
            <person name="Alves-Ferreira E."/>
            <person name="Grigg M."/>
            <person name="Lorenzi H."/>
            <person name="Galac M."/>
        </authorList>
    </citation>
    <scope>NUCLEOTIDE SEQUENCE [LARGE SCALE GENOMIC DNA]</scope>
    <source>
        <strain evidence="3 4">EAF2021</strain>
    </source>
</reference>
<evidence type="ECO:0000313" key="3">
    <source>
        <dbReference type="EMBL" id="KAK8896900.1"/>
    </source>
</evidence>